<evidence type="ECO:0000313" key="8">
    <source>
        <dbReference type="EMBL" id="RCK59364.1"/>
    </source>
</evidence>
<keyword evidence="2" id="KW-0732">Signal</keyword>
<dbReference type="STRING" id="5486.A0A367Y0J7"/>
<comment type="caution">
    <text evidence="8">The sequence shown here is derived from an EMBL/GenBank/DDBJ whole genome shotgun (WGS) entry which is preliminary data.</text>
</comment>
<dbReference type="PROSITE" id="PS51767">
    <property type="entry name" value="PEPTIDASE_A1"/>
    <property type="match status" value="1"/>
</dbReference>
<evidence type="ECO:0000256" key="2">
    <source>
        <dbReference type="ARBA" id="ARBA00022729"/>
    </source>
</evidence>
<dbReference type="PANTHER" id="PTHR47966">
    <property type="entry name" value="BETA-SITE APP-CLEAVING ENZYME, ISOFORM A-RELATED"/>
    <property type="match status" value="1"/>
</dbReference>
<name>A0A367Y0J7_9ASCO</name>
<evidence type="ECO:0000313" key="9">
    <source>
        <dbReference type="Proteomes" id="UP000253472"/>
    </source>
</evidence>
<dbReference type="PRINTS" id="PR00792">
    <property type="entry name" value="PEPSIN"/>
</dbReference>
<dbReference type="GO" id="GO:0005576">
    <property type="term" value="C:extracellular region"/>
    <property type="evidence" value="ECO:0007669"/>
    <property type="project" value="UniProtKB-ARBA"/>
</dbReference>
<evidence type="ECO:0000256" key="1">
    <source>
        <dbReference type="ARBA" id="ARBA00007447"/>
    </source>
</evidence>
<accession>A0A367Y0J7</accession>
<evidence type="ECO:0000256" key="3">
    <source>
        <dbReference type="ARBA" id="ARBA00022750"/>
    </source>
</evidence>
<proteinExistence type="inferred from homology"/>
<keyword evidence="6" id="KW-0378">Hydrolase</keyword>
<dbReference type="Proteomes" id="UP000253472">
    <property type="component" value="Unassembled WGS sequence"/>
</dbReference>
<evidence type="ECO:0000259" key="7">
    <source>
        <dbReference type="PROSITE" id="PS51767"/>
    </source>
</evidence>
<dbReference type="OrthoDB" id="771136at2759"/>
<dbReference type="InterPro" id="IPR033121">
    <property type="entry name" value="PEPTIDASE_A1"/>
</dbReference>
<evidence type="ECO:0000256" key="6">
    <source>
        <dbReference type="RuleBase" id="RU000454"/>
    </source>
</evidence>
<organism evidence="8 9">
    <name type="scientific">Candida viswanathii</name>
    <dbReference type="NCBI Taxonomy" id="5486"/>
    <lineage>
        <taxon>Eukaryota</taxon>
        <taxon>Fungi</taxon>
        <taxon>Dikarya</taxon>
        <taxon>Ascomycota</taxon>
        <taxon>Saccharomycotina</taxon>
        <taxon>Pichiomycetes</taxon>
        <taxon>Debaryomycetaceae</taxon>
        <taxon>Candida/Lodderomyces clade</taxon>
        <taxon>Candida</taxon>
    </lineage>
</organism>
<keyword evidence="3 6" id="KW-0064">Aspartyl protease</keyword>
<dbReference type="SUPFAM" id="SSF50630">
    <property type="entry name" value="Acid proteases"/>
    <property type="match status" value="1"/>
</dbReference>
<keyword evidence="4" id="KW-1015">Disulfide bond</keyword>
<feature type="active site" evidence="5">
    <location>
        <position position="65"/>
    </location>
</feature>
<dbReference type="InterPro" id="IPR001461">
    <property type="entry name" value="Aspartic_peptidase_A1"/>
</dbReference>
<dbReference type="InterPro" id="IPR021109">
    <property type="entry name" value="Peptidase_aspartic_dom_sf"/>
</dbReference>
<comment type="similarity">
    <text evidence="1 6">Belongs to the peptidase A1 family.</text>
</comment>
<dbReference type="InterPro" id="IPR001969">
    <property type="entry name" value="Aspartic_peptidase_AS"/>
</dbReference>
<gene>
    <name evidence="8" type="primary">SAP9_3</name>
    <name evidence="8" type="ORF">Cantr_07129</name>
</gene>
<protein>
    <submittedName>
        <fullName evidence="8">Candidapepsin-9</fullName>
    </submittedName>
</protein>
<keyword evidence="6" id="KW-0645">Protease</keyword>
<feature type="domain" description="Peptidase A1" evidence="7">
    <location>
        <begin position="47"/>
        <end position="374"/>
    </location>
</feature>
<dbReference type="PROSITE" id="PS00141">
    <property type="entry name" value="ASP_PROTEASE"/>
    <property type="match status" value="2"/>
</dbReference>
<sequence>MNLLLLIYITIVYAGSLQLNLKPRPKTVSRIKIHDISLPAKQREGYYGIELGFGSENETVEVLLDTGSSDLWVPDASFVCDLSAYAAEHDVNVSEVRLTCPTSSFDWQQSTSFHNSQAEFRIVYGDGSAAVGFYGRDSVTMGDVVLNDTVFAVANSTDGQGIMGIGFPELEVSNLDPANASMYENFPHRLKSAGVTDRAIYSIQLTDDAPGGTILFGAVDRQKFVGDLVTLPVLTPIGVRQRLIVQLDSVLLGEDGKIPTLIALTSNALIDTGSTESWFPQKTLQKMAELLDGEEKDDDYLVNSTVAENKKLYVTFLGLTIGVPVNVEPIDSERSELHYGLQEKFQGIDIIIGQDILSKLYVVFDLESLEISMAQQSDSKESDIELVGADGHFNKLSTYKNYESSASSQAGVSVLLLLFSLLVTSIGC</sequence>
<dbReference type="GO" id="GO:0006508">
    <property type="term" value="P:proteolysis"/>
    <property type="evidence" value="ECO:0007669"/>
    <property type="project" value="UniProtKB-KW"/>
</dbReference>
<dbReference type="PANTHER" id="PTHR47966:SF65">
    <property type="entry name" value="ASPARTIC-TYPE ENDOPEPTIDASE"/>
    <property type="match status" value="1"/>
</dbReference>
<dbReference type="AlphaFoldDB" id="A0A367Y0J7"/>
<keyword evidence="9" id="KW-1185">Reference proteome</keyword>
<evidence type="ECO:0000256" key="4">
    <source>
        <dbReference type="ARBA" id="ARBA00023157"/>
    </source>
</evidence>
<feature type="active site" evidence="5">
    <location>
        <position position="271"/>
    </location>
</feature>
<dbReference type="Pfam" id="PF00026">
    <property type="entry name" value="Asp"/>
    <property type="match status" value="1"/>
</dbReference>
<reference evidence="8 9" key="1">
    <citation type="submission" date="2018-06" db="EMBL/GenBank/DDBJ databases">
        <title>Whole genome sequencing of Candida tropicalis (genome annotated by CSBL at Korea University).</title>
        <authorList>
            <person name="Ahn J."/>
        </authorList>
    </citation>
    <scope>NUCLEOTIDE SEQUENCE [LARGE SCALE GENOMIC DNA]</scope>
    <source>
        <strain evidence="8 9">ATCC 20962</strain>
    </source>
</reference>
<dbReference type="GO" id="GO:0004190">
    <property type="term" value="F:aspartic-type endopeptidase activity"/>
    <property type="evidence" value="ECO:0007669"/>
    <property type="project" value="UniProtKB-KW"/>
</dbReference>
<dbReference type="EMBL" id="QLNQ01000027">
    <property type="protein sequence ID" value="RCK59364.1"/>
    <property type="molecule type" value="Genomic_DNA"/>
</dbReference>
<dbReference type="Gene3D" id="2.40.70.10">
    <property type="entry name" value="Acid Proteases"/>
    <property type="match status" value="2"/>
</dbReference>
<evidence type="ECO:0000256" key="5">
    <source>
        <dbReference type="PIRSR" id="PIRSR601461-1"/>
    </source>
</evidence>